<keyword evidence="3" id="KW-0813">Transport</keyword>
<evidence type="ECO:0000256" key="3">
    <source>
        <dbReference type="ARBA" id="ARBA00022448"/>
    </source>
</evidence>
<dbReference type="GO" id="GO:0005886">
    <property type="term" value="C:plasma membrane"/>
    <property type="evidence" value="ECO:0007669"/>
    <property type="project" value="UniProtKB-SubCell"/>
</dbReference>
<dbReference type="GO" id="GO:0046872">
    <property type="term" value="F:metal ion binding"/>
    <property type="evidence" value="ECO:0007669"/>
    <property type="project" value="UniProtKB-KW"/>
</dbReference>
<feature type="transmembrane region" description="Helical" evidence="12">
    <location>
        <begin position="6"/>
        <end position="35"/>
    </location>
</feature>
<evidence type="ECO:0000256" key="10">
    <source>
        <dbReference type="ARBA" id="ARBA00023004"/>
    </source>
</evidence>
<feature type="transmembrane region" description="Helical" evidence="12">
    <location>
        <begin position="249"/>
        <end position="274"/>
    </location>
</feature>
<dbReference type="GO" id="GO:0019646">
    <property type="term" value="P:aerobic electron transport chain"/>
    <property type="evidence" value="ECO:0007669"/>
    <property type="project" value="TreeGrafter"/>
</dbReference>
<dbReference type="Pfam" id="PF02322">
    <property type="entry name" value="Cyt_bd_oxida_II"/>
    <property type="match status" value="1"/>
</dbReference>
<dbReference type="GO" id="GO:0070069">
    <property type="term" value="C:cytochrome complex"/>
    <property type="evidence" value="ECO:0007669"/>
    <property type="project" value="TreeGrafter"/>
</dbReference>
<evidence type="ECO:0000313" key="13">
    <source>
        <dbReference type="EMBL" id="ROZ64019.1"/>
    </source>
</evidence>
<dbReference type="GO" id="GO:0009055">
    <property type="term" value="F:electron transfer activity"/>
    <property type="evidence" value="ECO:0007669"/>
    <property type="project" value="TreeGrafter"/>
</dbReference>
<evidence type="ECO:0000256" key="5">
    <source>
        <dbReference type="ARBA" id="ARBA00022617"/>
    </source>
</evidence>
<keyword evidence="8" id="KW-0249">Electron transport</keyword>
<dbReference type="OrthoDB" id="9776710at2"/>
<evidence type="ECO:0000256" key="2">
    <source>
        <dbReference type="ARBA" id="ARBA00007543"/>
    </source>
</evidence>
<feature type="transmembrane region" description="Helical" evidence="12">
    <location>
        <begin position="195"/>
        <end position="217"/>
    </location>
</feature>
<evidence type="ECO:0000256" key="11">
    <source>
        <dbReference type="ARBA" id="ARBA00023136"/>
    </source>
</evidence>
<comment type="caution">
    <text evidence="13">The sequence shown here is derived from an EMBL/GenBank/DDBJ whole genome shotgun (WGS) entry which is preliminary data.</text>
</comment>
<dbReference type="NCBIfam" id="TIGR00203">
    <property type="entry name" value="cydB"/>
    <property type="match status" value="1"/>
</dbReference>
<evidence type="ECO:0000256" key="9">
    <source>
        <dbReference type="ARBA" id="ARBA00022989"/>
    </source>
</evidence>
<feature type="transmembrane region" description="Helical" evidence="12">
    <location>
        <begin position="119"/>
        <end position="140"/>
    </location>
</feature>
<dbReference type="PANTHER" id="PTHR43141:SF5">
    <property type="entry name" value="CYTOCHROME BD-I UBIQUINOL OXIDASE SUBUNIT 2"/>
    <property type="match status" value="1"/>
</dbReference>
<evidence type="ECO:0000256" key="8">
    <source>
        <dbReference type="ARBA" id="ARBA00022982"/>
    </source>
</evidence>
<evidence type="ECO:0000256" key="1">
    <source>
        <dbReference type="ARBA" id="ARBA00004651"/>
    </source>
</evidence>
<dbReference type="PANTHER" id="PTHR43141">
    <property type="entry name" value="CYTOCHROME BD2 SUBUNIT II"/>
    <property type="match status" value="1"/>
</dbReference>
<dbReference type="AlphaFoldDB" id="A0A3N3ZRR0"/>
<evidence type="ECO:0000256" key="12">
    <source>
        <dbReference type="SAM" id="Phobius"/>
    </source>
</evidence>
<dbReference type="Proteomes" id="UP000270616">
    <property type="component" value="Unassembled WGS sequence"/>
</dbReference>
<feature type="transmembrane region" description="Helical" evidence="12">
    <location>
        <begin position="160"/>
        <end position="183"/>
    </location>
</feature>
<dbReference type="PIRSF" id="PIRSF000267">
    <property type="entry name" value="Cyt_oxidse_sub2"/>
    <property type="match status" value="1"/>
</dbReference>
<organism evidence="13 14">
    <name type="scientific">Kocuria soli</name>
    <dbReference type="NCBI Taxonomy" id="2485125"/>
    <lineage>
        <taxon>Bacteria</taxon>
        <taxon>Bacillati</taxon>
        <taxon>Actinomycetota</taxon>
        <taxon>Actinomycetes</taxon>
        <taxon>Micrococcales</taxon>
        <taxon>Micrococcaceae</taxon>
        <taxon>Kocuria</taxon>
    </lineage>
</organism>
<accession>A0A3N3ZRR0</accession>
<gene>
    <name evidence="13" type="primary">cydB</name>
    <name evidence="13" type="ORF">EDL96_04360</name>
</gene>
<comment type="subcellular location">
    <subcellularLocation>
        <location evidence="1">Cell membrane</location>
        <topology evidence="1">Multi-pass membrane protein</topology>
    </subcellularLocation>
</comment>
<dbReference type="InterPro" id="IPR003317">
    <property type="entry name" value="Cyt-d_oxidase_su2"/>
</dbReference>
<evidence type="ECO:0000256" key="6">
    <source>
        <dbReference type="ARBA" id="ARBA00022692"/>
    </source>
</evidence>
<feature type="transmembrane region" description="Helical" evidence="12">
    <location>
        <begin position="223"/>
        <end position="242"/>
    </location>
</feature>
<comment type="similarity">
    <text evidence="2">Belongs to the cytochrome ubiquinol oxidase subunit 2 family.</text>
</comment>
<keyword evidence="7" id="KW-0479">Metal-binding</keyword>
<keyword evidence="9 12" id="KW-1133">Transmembrane helix</keyword>
<evidence type="ECO:0000256" key="7">
    <source>
        <dbReference type="ARBA" id="ARBA00022723"/>
    </source>
</evidence>
<keyword evidence="4" id="KW-1003">Cell membrane</keyword>
<reference evidence="13 14" key="1">
    <citation type="submission" date="2018-10" db="EMBL/GenBank/DDBJ databases">
        <title>Kocuria sp. M5W7-7, whole genome shotgun sequence.</title>
        <authorList>
            <person name="Tuo L."/>
        </authorList>
    </citation>
    <scope>NUCLEOTIDE SEQUENCE [LARGE SCALE GENOMIC DNA]</scope>
    <source>
        <strain evidence="13 14">M5W7-7</strain>
    </source>
</reference>
<dbReference type="RefSeq" id="WP_123824599.1">
    <property type="nucleotide sequence ID" value="NZ_RKMF01000004.1"/>
</dbReference>
<keyword evidence="5" id="KW-0349">Heme</keyword>
<keyword evidence="6 12" id="KW-0812">Transmembrane</keyword>
<keyword evidence="14" id="KW-1185">Reference proteome</keyword>
<feature type="transmembrane region" description="Helical" evidence="12">
    <location>
        <begin position="83"/>
        <end position="99"/>
    </location>
</feature>
<name>A0A3N3ZRR0_9MICC</name>
<keyword evidence="10" id="KW-0408">Iron</keyword>
<proteinExistence type="inferred from homology"/>
<sequence length="343" mass="37377">MEVLHVIWFAALAFLWTGYLVLDGFDLGVGMRIWLRGRTEKQKRLMLNTIGPVWDGNEVWLITAGAGTFAAFPMWYAGLFSSLYIPLTIVLVALIFRAVSIEYRGKGHTDRWRANWDRALGLGSAVIAFGIGAMLASTTLGLPIDANGDRVGGPFAWFSWYAVLGGLAVLGFSWIHGAAFLALKASGQVRADALLAVRRWLPLAVAPLVVWVLVVQWRYGSVATWAAVVVAVVALAGSWLAARADRDGWTFACLAAFLVTGAISIFAAVFPVVLPSTVDPAYDLTVANASSGDYALTIMTWVAGVALPLILVYQAWSYWTFRRRLSEVHIPEGHEVRPAVLPR</sequence>
<evidence type="ECO:0000256" key="4">
    <source>
        <dbReference type="ARBA" id="ARBA00022475"/>
    </source>
</evidence>
<dbReference type="GO" id="GO:0016682">
    <property type="term" value="F:oxidoreductase activity, acting on diphenols and related substances as donors, oxygen as acceptor"/>
    <property type="evidence" value="ECO:0007669"/>
    <property type="project" value="TreeGrafter"/>
</dbReference>
<dbReference type="EMBL" id="RKMF01000004">
    <property type="protein sequence ID" value="ROZ64019.1"/>
    <property type="molecule type" value="Genomic_DNA"/>
</dbReference>
<protein>
    <submittedName>
        <fullName evidence="13">Cytochrome d ubiquinol oxidase subunit II</fullName>
    </submittedName>
</protein>
<feature type="transmembrane region" description="Helical" evidence="12">
    <location>
        <begin position="294"/>
        <end position="316"/>
    </location>
</feature>
<evidence type="ECO:0000313" key="14">
    <source>
        <dbReference type="Proteomes" id="UP000270616"/>
    </source>
</evidence>
<keyword evidence="11 12" id="KW-0472">Membrane</keyword>